<evidence type="ECO:0000256" key="5">
    <source>
        <dbReference type="ARBA" id="ARBA00023277"/>
    </source>
</evidence>
<protein>
    <recommendedName>
        <fullName evidence="2">D-ribose pyranase</fullName>
        <ecNumber evidence="2">5.4.99.62</ecNumber>
    </recommendedName>
</protein>
<evidence type="ECO:0000256" key="4">
    <source>
        <dbReference type="ARBA" id="ARBA00023235"/>
    </source>
</evidence>
<keyword evidence="4 6" id="KW-0413">Isomerase</keyword>
<dbReference type="InterPro" id="IPR007721">
    <property type="entry name" value="RbsD_FucU"/>
</dbReference>
<dbReference type="NCBIfam" id="NF008761">
    <property type="entry name" value="PRK11797.1"/>
    <property type="match status" value="1"/>
</dbReference>
<gene>
    <name evidence="6" type="ORF">J2S37_001397</name>
</gene>
<dbReference type="Proteomes" id="UP001183619">
    <property type="component" value="Unassembled WGS sequence"/>
</dbReference>
<dbReference type="EC" id="5.4.99.62" evidence="2"/>
<dbReference type="Pfam" id="PF05025">
    <property type="entry name" value="RbsD_FucU"/>
    <property type="match status" value="1"/>
</dbReference>
<keyword evidence="5" id="KW-0119">Carbohydrate metabolism</keyword>
<dbReference type="PANTHER" id="PTHR37831">
    <property type="entry name" value="D-RIBOSE PYRANASE"/>
    <property type="match status" value="1"/>
</dbReference>
<evidence type="ECO:0000256" key="2">
    <source>
        <dbReference type="ARBA" id="ARBA00012862"/>
    </source>
</evidence>
<proteinExistence type="predicted"/>
<evidence type="ECO:0000313" key="6">
    <source>
        <dbReference type="EMBL" id="MDR7354859.1"/>
    </source>
</evidence>
<dbReference type="InterPro" id="IPR023064">
    <property type="entry name" value="D-ribose_pyranase"/>
</dbReference>
<dbReference type="PANTHER" id="PTHR37831:SF1">
    <property type="entry name" value="D-RIBOSE PYRANASE"/>
    <property type="match status" value="1"/>
</dbReference>
<reference evidence="6 7" key="1">
    <citation type="submission" date="2023-07" db="EMBL/GenBank/DDBJ databases">
        <title>Sequencing the genomes of 1000 actinobacteria strains.</title>
        <authorList>
            <person name="Klenk H.-P."/>
        </authorList>
    </citation>
    <scope>NUCLEOTIDE SEQUENCE [LARGE SCALE GENOMIC DNA]</scope>
    <source>
        <strain evidence="6 7">DSM 44508</strain>
    </source>
</reference>
<dbReference type="SUPFAM" id="SSF102546">
    <property type="entry name" value="RbsD-like"/>
    <property type="match status" value="1"/>
</dbReference>
<evidence type="ECO:0000256" key="1">
    <source>
        <dbReference type="ARBA" id="ARBA00000223"/>
    </source>
</evidence>
<dbReference type="Gene3D" id="3.40.1650.10">
    <property type="entry name" value="RbsD-like domain"/>
    <property type="match status" value="1"/>
</dbReference>
<evidence type="ECO:0000256" key="3">
    <source>
        <dbReference type="ARBA" id="ARBA00022490"/>
    </source>
</evidence>
<sequence length="125" mass="13552">MKTGGLLNPDLNFALARLGHTDRFAIADCGLPIPRSVPVIDLSLVLGFPEFERVCVAVLAEVVVEAVTVAVQMPQQLRVVLPDVAVHEVDHEEFKRLISECSFVVRTGSTVPYANAIFHAGVPFS</sequence>
<name>A0ABU2BBU6_9CORY</name>
<keyword evidence="7" id="KW-1185">Reference proteome</keyword>
<dbReference type="GO" id="GO:0062193">
    <property type="term" value="F:D-ribose pyranase activity"/>
    <property type="evidence" value="ECO:0007669"/>
    <property type="project" value="UniProtKB-EC"/>
</dbReference>
<dbReference type="InterPro" id="IPR023750">
    <property type="entry name" value="RbsD-like_sf"/>
</dbReference>
<organism evidence="6 7">
    <name type="scientific">Corynebacterium felinum</name>
    <dbReference type="NCBI Taxonomy" id="131318"/>
    <lineage>
        <taxon>Bacteria</taxon>
        <taxon>Bacillati</taxon>
        <taxon>Actinomycetota</taxon>
        <taxon>Actinomycetes</taxon>
        <taxon>Mycobacteriales</taxon>
        <taxon>Corynebacteriaceae</taxon>
        <taxon>Corynebacterium</taxon>
    </lineage>
</organism>
<comment type="caution">
    <text evidence="6">The sequence shown here is derived from an EMBL/GenBank/DDBJ whole genome shotgun (WGS) entry which is preliminary data.</text>
</comment>
<accession>A0ABU2BBU6</accession>
<comment type="catalytic activity">
    <reaction evidence="1">
        <text>beta-D-ribopyranose = beta-D-ribofuranose</text>
        <dbReference type="Rhea" id="RHEA:25432"/>
        <dbReference type="ChEBI" id="CHEBI:27476"/>
        <dbReference type="ChEBI" id="CHEBI:47002"/>
        <dbReference type="EC" id="5.4.99.62"/>
    </reaction>
</comment>
<dbReference type="EMBL" id="JAVDYF010000001">
    <property type="protein sequence ID" value="MDR7354859.1"/>
    <property type="molecule type" value="Genomic_DNA"/>
</dbReference>
<evidence type="ECO:0000313" key="7">
    <source>
        <dbReference type="Proteomes" id="UP001183619"/>
    </source>
</evidence>
<dbReference type="RefSeq" id="WP_277103898.1">
    <property type="nucleotide sequence ID" value="NZ_BAAAJS010000027.1"/>
</dbReference>
<keyword evidence="3" id="KW-0963">Cytoplasm</keyword>